<feature type="transmembrane region" description="Helical" evidence="1">
    <location>
        <begin position="56"/>
        <end position="82"/>
    </location>
</feature>
<dbReference type="STRING" id="48256.CLHUN_09250"/>
<feature type="transmembrane region" description="Helical" evidence="1">
    <location>
        <begin position="28"/>
        <end position="44"/>
    </location>
</feature>
<reference evidence="2 3" key="1">
    <citation type="submission" date="2017-03" db="EMBL/GenBank/DDBJ databases">
        <title>Genome sequence of Clostridium hungatei DSM 14427.</title>
        <authorList>
            <person name="Poehlein A."/>
            <person name="Daniel R."/>
        </authorList>
    </citation>
    <scope>NUCLEOTIDE SEQUENCE [LARGE SCALE GENOMIC DNA]</scope>
    <source>
        <strain evidence="2 3">DSM 14427</strain>
    </source>
</reference>
<proteinExistence type="predicted"/>
<dbReference type="Proteomes" id="UP000191554">
    <property type="component" value="Unassembled WGS sequence"/>
</dbReference>
<protein>
    <recommendedName>
        <fullName evidence="4">YesK-like protein</fullName>
    </recommendedName>
</protein>
<evidence type="ECO:0000313" key="2">
    <source>
        <dbReference type="EMBL" id="OPX45549.1"/>
    </source>
</evidence>
<evidence type="ECO:0008006" key="4">
    <source>
        <dbReference type="Google" id="ProtNLM"/>
    </source>
</evidence>
<name>A0A1V4SNT6_RUMHU</name>
<sequence>MIVSIAGILAMLATFFLGRQFKDKPLVRYIPSLLAVLAGIASYIKARFFATGFEDIGFVILALIACIVFFLSFLTAFIMGILQRNRDNAGK</sequence>
<organism evidence="2 3">
    <name type="scientific">Ruminiclostridium hungatei</name>
    <name type="common">Clostridium hungatei</name>
    <dbReference type="NCBI Taxonomy" id="48256"/>
    <lineage>
        <taxon>Bacteria</taxon>
        <taxon>Bacillati</taxon>
        <taxon>Bacillota</taxon>
        <taxon>Clostridia</taxon>
        <taxon>Eubacteriales</taxon>
        <taxon>Oscillospiraceae</taxon>
        <taxon>Ruminiclostridium</taxon>
    </lineage>
</organism>
<keyword evidence="1" id="KW-0812">Transmembrane</keyword>
<dbReference type="EMBL" id="MZGX01000004">
    <property type="protein sequence ID" value="OPX45549.1"/>
    <property type="molecule type" value="Genomic_DNA"/>
</dbReference>
<keyword evidence="3" id="KW-1185">Reference proteome</keyword>
<keyword evidence="1" id="KW-0472">Membrane</keyword>
<comment type="caution">
    <text evidence="2">The sequence shown here is derived from an EMBL/GenBank/DDBJ whole genome shotgun (WGS) entry which is preliminary data.</text>
</comment>
<accession>A0A1V4SNT6</accession>
<dbReference type="AlphaFoldDB" id="A0A1V4SNT6"/>
<gene>
    <name evidence="2" type="ORF">CLHUN_09250</name>
</gene>
<evidence type="ECO:0000313" key="3">
    <source>
        <dbReference type="Proteomes" id="UP000191554"/>
    </source>
</evidence>
<evidence type="ECO:0000256" key="1">
    <source>
        <dbReference type="SAM" id="Phobius"/>
    </source>
</evidence>
<keyword evidence="1" id="KW-1133">Transmembrane helix</keyword>